<dbReference type="AlphaFoldDB" id="A0AAI9MTY3"/>
<name>A0AAI9MTY3_MORMO</name>
<gene>
    <name evidence="1" type="ORF">PN925_003624</name>
</gene>
<protein>
    <submittedName>
        <fullName evidence="1">Uncharacterized protein</fullName>
    </submittedName>
</protein>
<comment type="caution">
    <text evidence="1">The sequence shown here is derived from an EMBL/GenBank/DDBJ whole genome shotgun (WGS) entry which is preliminary data.</text>
</comment>
<dbReference type="RefSeq" id="WP_369451423.1">
    <property type="nucleotide sequence ID" value="NZ_JBFZQT010000001.1"/>
</dbReference>
<accession>A0AAI9MTY3</accession>
<organism evidence="1">
    <name type="scientific">Morganella morganii</name>
    <name type="common">Proteus morganii</name>
    <dbReference type="NCBI Taxonomy" id="582"/>
    <lineage>
        <taxon>Bacteria</taxon>
        <taxon>Pseudomonadati</taxon>
        <taxon>Pseudomonadota</taxon>
        <taxon>Gammaproteobacteria</taxon>
        <taxon>Enterobacterales</taxon>
        <taxon>Morganellaceae</taxon>
        <taxon>Morganella</taxon>
    </lineage>
</organism>
<proteinExistence type="predicted"/>
<dbReference type="EMBL" id="ABKJEP030000076">
    <property type="protein sequence ID" value="EMO9458214.1"/>
    <property type="molecule type" value="Genomic_DNA"/>
</dbReference>
<evidence type="ECO:0000313" key="1">
    <source>
        <dbReference type="EMBL" id="EMO9458214.1"/>
    </source>
</evidence>
<sequence length="93" mass="9590">MTADTSIDADSRVYMQATHALGSGSDPAGDNRLLPAGYQVGSLTNSGTIEVTRLVAGPYYGIPGIRPGFHTSFPDVCPALTPVSAICFATLST</sequence>
<reference evidence="1" key="1">
    <citation type="submission" date="2024-02" db="EMBL/GenBank/DDBJ databases">
        <authorList>
            <consortium name="Clinical and Environmental Microbiology Branch: Whole genome sequencing antimicrobial resistance pathogens in the healthcare setting"/>
        </authorList>
    </citation>
    <scope>NUCLEOTIDE SEQUENCE</scope>
    <source>
        <strain evidence="1">2023KU-00017</strain>
    </source>
</reference>